<dbReference type="VEuPathDB" id="VectorBase:ASIS010313"/>
<feature type="region of interest" description="Disordered" evidence="1">
    <location>
        <begin position="1"/>
        <end position="22"/>
    </location>
</feature>
<gene>
    <name evidence="2" type="ORF">ZHAS_00018826</name>
</gene>
<accession>A0A084WK15</accession>
<sequence>MTSATPHVAGPRDSSSPPSSNRVSRGVFVFADHSSIGRNGVSSGFEFHFHQFSLFTVELTISNWQSVSSGHEHPVPTTDYKPARVESENHTPYGPPCGGFQGNEGSSPPLEGFHSDSYLSLLVSKKNERIKTGILVSSLDKDDKEEKKQVPSLKGQSLQRSRNGNSKPIRTLSLASMPSPLSLHRSFWNVPETQSQATLGSPEGLQTASSNEDISSMTDAAIACNGKVDSSVLHANGFVNGGMNAPGLKETNPPRACIMTALSIDTKSNSDALKMVTSTMGITLTNGATVTAVTQ</sequence>
<evidence type="ECO:0000313" key="4">
    <source>
        <dbReference type="Proteomes" id="UP000030765"/>
    </source>
</evidence>
<dbReference type="EnsemblMetazoa" id="ASIC018826-RA">
    <property type="protein sequence ID" value="ASIC018826-PA"/>
    <property type="gene ID" value="ASIC018826"/>
</dbReference>
<reference evidence="2 4" key="1">
    <citation type="journal article" date="2014" name="BMC Genomics">
        <title>Genome sequence of Anopheles sinensis provides insight into genetics basis of mosquito competence for malaria parasites.</title>
        <authorList>
            <person name="Zhou D."/>
            <person name="Zhang D."/>
            <person name="Ding G."/>
            <person name="Shi L."/>
            <person name="Hou Q."/>
            <person name="Ye Y."/>
            <person name="Xu Y."/>
            <person name="Zhou H."/>
            <person name="Xiong C."/>
            <person name="Li S."/>
            <person name="Yu J."/>
            <person name="Hong S."/>
            <person name="Yu X."/>
            <person name="Zou P."/>
            <person name="Chen C."/>
            <person name="Chang X."/>
            <person name="Wang W."/>
            <person name="Lv Y."/>
            <person name="Sun Y."/>
            <person name="Ma L."/>
            <person name="Shen B."/>
            <person name="Zhu C."/>
        </authorList>
    </citation>
    <scope>NUCLEOTIDE SEQUENCE [LARGE SCALE GENOMIC DNA]</scope>
</reference>
<feature type="compositionally biased region" description="Low complexity" evidence="1">
    <location>
        <begin position="11"/>
        <end position="22"/>
    </location>
</feature>
<dbReference type="Proteomes" id="UP000030765">
    <property type="component" value="Unassembled WGS sequence"/>
</dbReference>
<evidence type="ECO:0000313" key="2">
    <source>
        <dbReference type="EMBL" id="KFB50559.1"/>
    </source>
</evidence>
<proteinExistence type="predicted"/>
<evidence type="ECO:0000313" key="3">
    <source>
        <dbReference type="EnsemblMetazoa" id="ASIC018826-PA"/>
    </source>
</evidence>
<dbReference type="EMBL" id="ATLV01024093">
    <property type="status" value="NOT_ANNOTATED_CDS"/>
    <property type="molecule type" value="Genomic_DNA"/>
</dbReference>
<dbReference type="AlphaFoldDB" id="A0A084WK15"/>
<evidence type="ECO:0000256" key="1">
    <source>
        <dbReference type="SAM" id="MobiDB-lite"/>
    </source>
</evidence>
<organism evidence="2">
    <name type="scientific">Anopheles sinensis</name>
    <name type="common">Mosquito</name>
    <dbReference type="NCBI Taxonomy" id="74873"/>
    <lineage>
        <taxon>Eukaryota</taxon>
        <taxon>Metazoa</taxon>
        <taxon>Ecdysozoa</taxon>
        <taxon>Arthropoda</taxon>
        <taxon>Hexapoda</taxon>
        <taxon>Insecta</taxon>
        <taxon>Pterygota</taxon>
        <taxon>Neoptera</taxon>
        <taxon>Endopterygota</taxon>
        <taxon>Diptera</taxon>
        <taxon>Nematocera</taxon>
        <taxon>Culicoidea</taxon>
        <taxon>Culicidae</taxon>
        <taxon>Anophelinae</taxon>
        <taxon>Anopheles</taxon>
    </lineage>
</organism>
<keyword evidence="4" id="KW-1185">Reference proteome</keyword>
<feature type="region of interest" description="Disordered" evidence="1">
    <location>
        <begin position="141"/>
        <end position="172"/>
    </location>
</feature>
<feature type="compositionally biased region" description="Polar residues" evidence="1">
    <location>
        <begin position="154"/>
        <end position="168"/>
    </location>
</feature>
<protein>
    <submittedName>
        <fullName evidence="2">AGAP006211-PA-like protein</fullName>
    </submittedName>
</protein>
<reference evidence="3" key="2">
    <citation type="submission" date="2020-05" db="UniProtKB">
        <authorList>
            <consortium name="EnsemblMetazoa"/>
        </authorList>
    </citation>
    <scope>IDENTIFICATION</scope>
</reference>
<dbReference type="EMBL" id="KE525349">
    <property type="protein sequence ID" value="KFB50559.1"/>
    <property type="molecule type" value="Genomic_DNA"/>
</dbReference>
<name>A0A084WK15_ANOSI</name>
<dbReference type="VEuPathDB" id="VectorBase:ASIC018826"/>